<dbReference type="PANTHER" id="PTHR31157:SF1">
    <property type="entry name" value="SCP DOMAIN-CONTAINING PROTEIN"/>
    <property type="match status" value="1"/>
</dbReference>
<dbReference type="SUPFAM" id="SSF55797">
    <property type="entry name" value="PR-1-like"/>
    <property type="match status" value="1"/>
</dbReference>
<dbReference type="Gene3D" id="3.40.33.10">
    <property type="entry name" value="CAP"/>
    <property type="match status" value="1"/>
</dbReference>
<gene>
    <name evidence="3" type="ORF">QX51_02965</name>
</gene>
<dbReference type="CDD" id="cd05379">
    <property type="entry name" value="CAP_bacterial"/>
    <property type="match status" value="1"/>
</dbReference>
<proteinExistence type="predicted"/>
<dbReference type="InterPro" id="IPR029410">
    <property type="entry name" value="CAP_assoc"/>
</dbReference>
<dbReference type="EMBL" id="JWHR01000037">
    <property type="protein sequence ID" value="KHS58390.1"/>
    <property type="molecule type" value="Genomic_DNA"/>
</dbReference>
<organism evidence="3 4">
    <name type="scientific">Terrisporobacter othiniensis</name>
    <dbReference type="NCBI Taxonomy" id="1577792"/>
    <lineage>
        <taxon>Bacteria</taxon>
        <taxon>Bacillati</taxon>
        <taxon>Bacillota</taxon>
        <taxon>Clostridia</taxon>
        <taxon>Peptostreptococcales</taxon>
        <taxon>Peptostreptococcaceae</taxon>
        <taxon>Terrisporobacter</taxon>
    </lineage>
</organism>
<evidence type="ECO:0000259" key="1">
    <source>
        <dbReference type="Pfam" id="PF00188"/>
    </source>
</evidence>
<protein>
    <submittedName>
        <fullName evidence="3">Peptidase</fullName>
    </submittedName>
</protein>
<dbReference type="Pfam" id="PF00188">
    <property type="entry name" value="CAP"/>
    <property type="match status" value="1"/>
</dbReference>
<dbReference type="STRING" id="1577792.QX51_02965"/>
<dbReference type="Pfam" id="PF14504">
    <property type="entry name" value="CAP_assoc_N"/>
    <property type="match status" value="1"/>
</dbReference>
<keyword evidence="4" id="KW-1185">Reference proteome</keyword>
<sequence length="332" mass="39176">MKKLISIFLVLSIVFFYNTGYFVDIVNIIQENFSKNDSIVSIENEYNKEMDIKTIDNFKKIKIGDSKASVIKRINKPNRIDKSEYNFNWYVYNAYKEKFVMVGIKNNKVVALFTNNIDSCESEGICINKDLKYIKDNYKILKYKNKGNIKYEISSNDEYDIIYKNKKYITVFYDKFDKNKIWAYQIIEKNCEDEVKSIYAPKDKDIEKSFMYQIIDLTNSTRYKYKLKELDYNEKATICARKHSEDMKDNDFFDHKNLNNQTPFDRMENEGIDYLSAGENIAAGQTNSIFVHNGWVNSQGHRKNILGNYKYIGVGVVFGGKYKTYYTENFFG</sequence>
<dbReference type="RefSeq" id="WP_039678426.1">
    <property type="nucleotide sequence ID" value="NZ_JWHR01000037.1"/>
</dbReference>
<dbReference type="Proteomes" id="UP000031189">
    <property type="component" value="Unassembled WGS sequence"/>
</dbReference>
<evidence type="ECO:0000313" key="3">
    <source>
        <dbReference type="EMBL" id="KHS58390.1"/>
    </source>
</evidence>
<comment type="caution">
    <text evidence="3">The sequence shown here is derived from an EMBL/GenBank/DDBJ whole genome shotgun (WGS) entry which is preliminary data.</text>
</comment>
<evidence type="ECO:0000313" key="4">
    <source>
        <dbReference type="Proteomes" id="UP000031189"/>
    </source>
</evidence>
<accession>A0A0B3WUX9</accession>
<dbReference type="InterPro" id="IPR035940">
    <property type="entry name" value="CAP_sf"/>
</dbReference>
<dbReference type="AlphaFoldDB" id="A0A0B3WUX9"/>
<evidence type="ECO:0000259" key="2">
    <source>
        <dbReference type="Pfam" id="PF14504"/>
    </source>
</evidence>
<feature type="domain" description="SCP" evidence="1">
    <location>
        <begin position="216"/>
        <end position="330"/>
    </location>
</feature>
<reference evidence="3 4" key="1">
    <citation type="submission" date="2014-12" db="EMBL/GenBank/DDBJ databases">
        <title>Draft genome sequence of Terrisporobacter sp. 08-306576, isolated from the blood culture of a bacteremia patient.</title>
        <authorList>
            <person name="Lund L.C."/>
            <person name="Sydenham T.V."/>
            <person name="Hogh S.V."/>
            <person name="Skov M.N."/>
            <person name="Kemp M."/>
            <person name="Justesen U.S."/>
        </authorList>
    </citation>
    <scope>NUCLEOTIDE SEQUENCE [LARGE SCALE GENOMIC DNA]</scope>
    <source>
        <strain evidence="3 4">08-306576</strain>
    </source>
</reference>
<dbReference type="PANTHER" id="PTHR31157">
    <property type="entry name" value="SCP DOMAIN-CONTAINING PROTEIN"/>
    <property type="match status" value="1"/>
</dbReference>
<name>A0A0B3WUX9_9FIRM</name>
<feature type="domain" description="CAP-associated" evidence="2">
    <location>
        <begin position="63"/>
        <end position="195"/>
    </location>
</feature>
<dbReference type="InterPro" id="IPR014044">
    <property type="entry name" value="CAP_dom"/>
</dbReference>